<organism evidence="2 3">
    <name type="scientific">Deinococcus soli</name>
    <name type="common">ex Cha et al. 2016</name>
    <dbReference type="NCBI Taxonomy" id="1309411"/>
    <lineage>
        <taxon>Bacteria</taxon>
        <taxon>Thermotogati</taxon>
        <taxon>Deinococcota</taxon>
        <taxon>Deinococci</taxon>
        <taxon>Deinococcales</taxon>
        <taxon>Deinococcaceae</taxon>
        <taxon>Deinococcus</taxon>
    </lineage>
</organism>
<feature type="transmembrane region" description="Helical" evidence="1">
    <location>
        <begin position="6"/>
        <end position="24"/>
    </location>
</feature>
<evidence type="ECO:0000256" key="1">
    <source>
        <dbReference type="SAM" id="Phobius"/>
    </source>
</evidence>
<gene>
    <name evidence="2" type="ORF">J2Y00_002391</name>
</gene>
<dbReference type="InterPro" id="IPR045584">
    <property type="entry name" value="Pilin-like"/>
</dbReference>
<dbReference type="Gene3D" id="3.30.700.10">
    <property type="entry name" value="Glycoprotein, Type 4 Pilin"/>
    <property type="match status" value="1"/>
</dbReference>
<keyword evidence="1" id="KW-0472">Membrane</keyword>
<comment type="caution">
    <text evidence="2">The sequence shown here is derived from an EMBL/GenBank/DDBJ whole genome shotgun (WGS) entry which is preliminary data.</text>
</comment>
<dbReference type="SUPFAM" id="SSF54523">
    <property type="entry name" value="Pili subunits"/>
    <property type="match status" value="1"/>
</dbReference>
<reference evidence="2" key="1">
    <citation type="submission" date="2023-07" db="EMBL/GenBank/DDBJ databases">
        <title>Sorghum-associated microbial communities from plants grown in Nebraska, USA.</title>
        <authorList>
            <person name="Schachtman D."/>
        </authorList>
    </citation>
    <scope>NUCLEOTIDE SEQUENCE</scope>
    <source>
        <strain evidence="2">BE330</strain>
    </source>
</reference>
<evidence type="ECO:0000313" key="2">
    <source>
        <dbReference type="EMBL" id="MDR6218794.1"/>
    </source>
</evidence>
<proteinExistence type="predicted"/>
<protein>
    <submittedName>
        <fullName evidence="2">Type II secretory pathway pseudopilin PulG</fullName>
    </submittedName>
</protein>
<evidence type="ECO:0000313" key="3">
    <source>
        <dbReference type="Proteomes" id="UP001185331"/>
    </source>
</evidence>
<keyword evidence="1" id="KW-0812">Transmembrane</keyword>
<dbReference type="Proteomes" id="UP001185331">
    <property type="component" value="Unassembled WGS sequence"/>
</dbReference>
<accession>A0AAE4BN56</accession>
<dbReference type="RefSeq" id="WP_309853400.1">
    <property type="nucleotide sequence ID" value="NZ_JAVDQJ010000004.1"/>
</dbReference>
<keyword evidence="1" id="KW-1133">Transmembrane helix</keyword>
<dbReference type="AlphaFoldDB" id="A0AAE4BN56"/>
<dbReference type="EMBL" id="JAVDQK010000005">
    <property type="protein sequence ID" value="MDR6218794.1"/>
    <property type="molecule type" value="Genomic_DNA"/>
</dbReference>
<name>A0AAE4BN56_9DEIO</name>
<sequence>MTLLDLLLVIAILIILIGVAIVAGNSARSRAYNTQALVCGEQIRKAQTLYYSEQQAFADGFAKLDPKMVAQCLLVIVTEVNASAGSYTYTVAHQRGNATYTIEDDRASVSLLAGDAVNGSGGNAGPPAVAWPSTPIPPGTGRINLVLYGSIPASTQWAVKDNPAAAWITCPASPCTLTTYSGAPVTLAGNVDTAFPGTATQLGRVLYQAQLTQPAPSSVAEQYAATWSQSVTPIIGQTVTVVVKADMPGGGLLVPFESGRTSTGSGSMGLYYARPPMASDPEQVQINAGLGLMNLAYSTSGGDCSTPAATLTTVKSGLNTCDESAQLVTVGGKQYRLLRGLRDALVPPTSCSSLFRIRNGGYFSDDTRYYCTATPPIRPVLGKWTVLDETATYQFDTVTVRLTPDSNINLDKLVATNQTLNLTARVRRSDGTMATFEVRGINTSRTTRAGNTLEYVVEFPRMAAGVPYTLSIQDQKAFYTSAGCSFQVNLTRDVVVGSVLNGTLNNYGSPASCS</sequence>